<organism evidence="1 2">
    <name type="scientific">Mythimna loreyi</name>
    <dbReference type="NCBI Taxonomy" id="667449"/>
    <lineage>
        <taxon>Eukaryota</taxon>
        <taxon>Metazoa</taxon>
        <taxon>Ecdysozoa</taxon>
        <taxon>Arthropoda</taxon>
        <taxon>Hexapoda</taxon>
        <taxon>Insecta</taxon>
        <taxon>Pterygota</taxon>
        <taxon>Neoptera</taxon>
        <taxon>Endopterygota</taxon>
        <taxon>Lepidoptera</taxon>
        <taxon>Glossata</taxon>
        <taxon>Ditrysia</taxon>
        <taxon>Noctuoidea</taxon>
        <taxon>Noctuidae</taxon>
        <taxon>Noctuinae</taxon>
        <taxon>Hadenini</taxon>
        <taxon>Mythimna</taxon>
    </lineage>
</organism>
<dbReference type="EMBL" id="CM056783">
    <property type="protein sequence ID" value="KAJ8726859.1"/>
    <property type="molecule type" value="Genomic_DNA"/>
</dbReference>
<reference evidence="1" key="1">
    <citation type="submission" date="2023-03" db="EMBL/GenBank/DDBJ databases">
        <title>Chromosome-level genomes of two armyworms, Mythimna separata and Mythimna loreyi, provide insights into the biosynthesis and reception of sex pheromones.</title>
        <authorList>
            <person name="Zhao H."/>
        </authorList>
    </citation>
    <scope>NUCLEOTIDE SEQUENCE</scope>
    <source>
        <strain evidence="1">BeijingLab</strain>
    </source>
</reference>
<dbReference type="Proteomes" id="UP001231649">
    <property type="component" value="Chromosome 7"/>
</dbReference>
<comment type="caution">
    <text evidence="1">The sequence shown here is derived from an EMBL/GenBank/DDBJ whole genome shotgun (WGS) entry which is preliminary data.</text>
</comment>
<proteinExistence type="predicted"/>
<gene>
    <name evidence="1" type="ORF">PYW08_015256</name>
</gene>
<evidence type="ECO:0000313" key="2">
    <source>
        <dbReference type="Proteomes" id="UP001231649"/>
    </source>
</evidence>
<evidence type="ECO:0000313" key="1">
    <source>
        <dbReference type="EMBL" id="KAJ8726859.1"/>
    </source>
</evidence>
<name>A0ACC2QVN9_9NEOP</name>
<sequence>MMEIMTKEESYADRRQLFKNIWDTAMQIDEKDVDNIMAKPKVIKTLRLDEVDKFVIGKRKKERIKNLRTVCKKILDFCDRQDADDLFYEQKKDGKEAGEGEEQPENKLDETLKKNKKFHRRKRFKRAKSLYVPKKSSGNRATTSQRKDNHPGISPNLSKRINSPKTKRPATFNFVQRASVTTKRVLKAKSNTDAEGGNAPAKGSVTRRKVVRKKRSKQKKSSTLTWAPPGPSGASNNKSLLAPPTVSGRVIVKRIRQILTDNEIAVT</sequence>
<accession>A0ACC2QVN9</accession>
<protein>
    <submittedName>
        <fullName evidence="1">Uncharacterized protein</fullName>
    </submittedName>
</protein>
<keyword evidence="2" id="KW-1185">Reference proteome</keyword>